<dbReference type="Proteomes" id="UP000790709">
    <property type="component" value="Unassembled WGS sequence"/>
</dbReference>
<dbReference type="EMBL" id="MU266507">
    <property type="protein sequence ID" value="KAH7921881.1"/>
    <property type="molecule type" value="Genomic_DNA"/>
</dbReference>
<name>A0ACB8B835_9AGAM</name>
<organism evidence="1 2">
    <name type="scientific">Leucogyrophana mollusca</name>
    <dbReference type="NCBI Taxonomy" id="85980"/>
    <lineage>
        <taxon>Eukaryota</taxon>
        <taxon>Fungi</taxon>
        <taxon>Dikarya</taxon>
        <taxon>Basidiomycota</taxon>
        <taxon>Agaricomycotina</taxon>
        <taxon>Agaricomycetes</taxon>
        <taxon>Agaricomycetidae</taxon>
        <taxon>Boletales</taxon>
        <taxon>Boletales incertae sedis</taxon>
        <taxon>Leucogyrophana</taxon>
    </lineage>
</organism>
<proteinExistence type="predicted"/>
<evidence type="ECO:0000313" key="1">
    <source>
        <dbReference type="EMBL" id="KAH7921881.1"/>
    </source>
</evidence>
<comment type="caution">
    <text evidence="1">The sequence shown here is derived from an EMBL/GenBank/DDBJ whole genome shotgun (WGS) entry which is preliminary data.</text>
</comment>
<protein>
    <submittedName>
        <fullName evidence="1">Uncharacterized protein</fullName>
    </submittedName>
</protein>
<evidence type="ECO:0000313" key="2">
    <source>
        <dbReference type="Proteomes" id="UP000790709"/>
    </source>
</evidence>
<sequence>MSAIDEVSSSTEQKAAPQAYNDCITCRIVGSGAFAAMGVYALRMSRASAPGSVMGKRIMGGLGIGFLIGSVLRWKM</sequence>
<accession>A0ACB8B835</accession>
<keyword evidence="2" id="KW-1185">Reference proteome</keyword>
<gene>
    <name evidence="1" type="ORF">BV22DRAFT_1071469</name>
</gene>
<reference evidence="1" key="1">
    <citation type="journal article" date="2021" name="New Phytol.">
        <title>Evolutionary innovations through gain and loss of genes in the ectomycorrhizal Boletales.</title>
        <authorList>
            <person name="Wu G."/>
            <person name="Miyauchi S."/>
            <person name="Morin E."/>
            <person name="Kuo A."/>
            <person name="Drula E."/>
            <person name="Varga T."/>
            <person name="Kohler A."/>
            <person name="Feng B."/>
            <person name="Cao Y."/>
            <person name="Lipzen A."/>
            <person name="Daum C."/>
            <person name="Hundley H."/>
            <person name="Pangilinan J."/>
            <person name="Johnson J."/>
            <person name="Barry K."/>
            <person name="LaButti K."/>
            <person name="Ng V."/>
            <person name="Ahrendt S."/>
            <person name="Min B."/>
            <person name="Choi I.G."/>
            <person name="Park H."/>
            <person name="Plett J.M."/>
            <person name="Magnuson J."/>
            <person name="Spatafora J.W."/>
            <person name="Nagy L.G."/>
            <person name="Henrissat B."/>
            <person name="Grigoriev I.V."/>
            <person name="Yang Z.L."/>
            <person name="Xu J."/>
            <person name="Martin F.M."/>
        </authorList>
    </citation>
    <scope>NUCLEOTIDE SEQUENCE</scope>
    <source>
        <strain evidence="1">KUC20120723A-06</strain>
    </source>
</reference>